<evidence type="ECO:0000256" key="2">
    <source>
        <dbReference type="HAMAP-Rule" id="MF_01384"/>
    </source>
</evidence>
<evidence type="ECO:0000256" key="1">
    <source>
        <dbReference type="ARBA" id="ARBA00023186"/>
    </source>
</evidence>
<gene>
    <name evidence="2" type="primary">ureD</name>
    <name evidence="3" type="ORF">GCM10011584_26980</name>
</gene>
<reference evidence="4" key="1">
    <citation type="journal article" date="2019" name="Int. J. Syst. Evol. Microbiol.">
        <title>The Global Catalogue of Microorganisms (GCM) 10K type strain sequencing project: providing services to taxonomists for standard genome sequencing and annotation.</title>
        <authorList>
            <consortium name="The Broad Institute Genomics Platform"/>
            <consortium name="The Broad Institute Genome Sequencing Center for Infectious Disease"/>
            <person name="Wu L."/>
            <person name="Ma J."/>
        </authorList>
    </citation>
    <scope>NUCLEOTIDE SEQUENCE [LARGE SCALE GENOMIC DNA]</scope>
    <source>
        <strain evidence="4">CGMCC 4.7371</strain>
    </source>
</reference>
<dbReference type="Pfam" id="PF01774">
    <property type="entry name" value="UreD"/>
    <property type="match status" value="1"/>
</dbReference>
<sequence length="265" mass="27297">MSTATDPRLRTGRTTVRVTADGERARVELSAVTGADHAPVVRPMLVGSGRDHARVSLVPDGALLLAGDAIELHVSVGPGVLLELLEPGGTVAYAMDGGHATWTVQIDVADGGALLWRGEPFVVASGADVMRTTRVRVGAGAAVVLRETVVLGRHGESPGVVRLLQEVTSADGSPLLVEDLCLEPAAVGPLLGGHRVIGSVLALGLPAPGPGAADPSGRFELESGDVLLRRLADAAHLAHDAATWDQLVRAICSWTSNSMPRAAAR</sequence>
<organism evidence="3 4">
    <name type="scientific">Nocardioides phosphati</name>
    <dbReference type="NCBI Taxonomy" id="1867775"/>
    <lineage>
        <taxon>Bacteria</taxon>
        <taxon>Bacillati</taxon>
        <taxon>Actinomycetota</taxon>
        <taxon>Actinomycetes</taxon>
        <taxon>Propionibacteriales</taxon>
        <taxon>Nocardioidaceae</taxon>
        <taxon>Nocardioides</taxon>
    </lineage>
</organism>
<dbReference type="HAMAP" id="MF_01384">
    <property type="entry name" value="UreD"/>
    <property type="match status" value="1"/>
</dbReference>
<keyword evidence="2" id="KW-0996">Nickel insertion</keyword>
<name>A0ABQ2NBS6_9ACTN</name>
<comment type="similarity">
    <text evidence="2">Belongs to the UreD family.</text>
</comment>
<keyword evidence="2" id="KW-0963">Cytoplasm</keyword>
<comment type="subunit">
    <text evidence="2">UreD, UreF and UreG form a complex that acts as a GTP-hydrolysis-dependent molecular chaperone, activating the urease apoprotein by helping to assemble the nickel containing metallocenter of UreC. The UreE protein probably delivers the nickel.</text>
</comment>
<keyword evidence="4" id="KW-1185">Reference proteome</keyword>
<comment type="subcellular location">
    <subcellularLocation>
        <location evidence="2">Cytoplasm</location>
    </subcellularLocation>
</comment>
<evidence type="ECO:0000313" key="3">
    <source>
        <dbReference type="EMBL" id="GGO91872.1"/>
    </source>
</evidence>
<dbReference type="InterPro" id="IPR002669">
    <property type="entry name" value="UreD"/>
</dbReference>
<keyword evidence="1 2" id="KW-0143">Chaperone</keyword>
<evidence type="ECO:0000313" key="4">
    <source>
        <dbReference type="Proteomes" id="UP000655410"/>
    </source>
</evidence>
<comment type="function">
    <text evidence="2">Required for maturation of urease via the functional incorporation of the urease nickel metallocenter.</text>
</comment>
<proteinExistence type="inferred from homology"/>
<dbReference type="EMBL" id="BMNI01000007">
    <property type="protein sequence ID" value="GGO91872.1"/>
    <property type="molecule type" value="Genomic_DNA"/>
</dbReference>
<dbReference type="RefSeq" id="WP_188784533.1">
    <property type="nucleotide sequence ID" value="NZ_BMNI01000007.1"/>
</dbReference>
<dbReference type="Proteomes" id="UP000655410">
    <property type="component" value="Unassembled WGS sequence"/>
</dbReference>
<comment type="caution">
    <text evidence="3">The sequence shown here is derived from an EMBL/GenBank/DDBJ whole genome shotgun (WGS) entry which is preliminary data.</text>
</comment>
<protein>
    <recommendedName>
        <fullName evidence="2">Urease accessory protein UreD</fullName>
    </recommendedName>
</protein>
<accession>A0ABQ2NBS6</accession>